<dbReference type="SUPFAM" id="SSF89550">
    <property type="entry name" value="PHP domain-like"/>
    <property type="match status" value="1"/>
</dbReference>
<dbReference type="PATRIC" id="fig|1629.5.peg.770"/>
<gene>
    <name evidence="1" type="ORF">IV50_GL000763</name>
</gene>
<comment type="caution">
    <text evidence="1">The sequence shown here is derived from an EMBL/GenBank/DDBJ whole genome shotgun (WGS) entry which is preliminary data.</text>
</comment>
<dbReference type="InterPro" id="IPR027417">
    <property type="entry name" value="P-loop_NTPase"/>
</dbReference>
<dbReference type="InterPro" id="IPR016195">
    <property type="entry name" value="Pol/histidinol_Pase-like"/>
</dbReference>
<evidence type="ECO:0000313" key="2">
    <source>
        <dbReference type="Proteomes" id="UP000051992"/>
    </source>
</evidence>
<keyword evidence="2" id="KW-1185">Reference proteome</keyword>
<name>A0A0R2H9J1_WEIVI</name>
<dbReference type="AlphaFoldDB" id="A0A0R2H9J1"/>
<reference evidence="1 2" key="1">
    <citation type="journal article" date="2015" name="Genome Announc.">
        <title>Expanding the biotechnology potential of lactobacilli through comparative genomics of 213 strains and associated genera.</title>
        <authorList>
            <person name="Sun Z."/>
            <person name="Harris H.M."/>
            <person name="McCann A."/>
            <person name="Guo C."/>
            <person name="Argimon S."/>
            <person name="Zhang W."/>
            <person name="Yang X."/>
            <person name="Jeffery I.B."/>
            <person name="Cooney J.C."/>
            <person name="Kagawa T.F."/>
            <person name="Liu W."/>
            <person name="Song Y."/>
            <person name="Salvetti E."/>
            <person name="Wrobel A."/>
            <person name="Rasinkangas P."/>
            <person name="Parkhill J."/>
            <person name="Rea M.C."/>
            <person name="O'Sullivan O."/>
            <person name="Ritari J."/>
            <person name="Douillard F.P."/>
            <person name="Paul Ross R."/>
            <person name="Yang R."/>
            <person name="Briner A.E."/>
            <person name="Felis G.E."/>
            <person name="de Vos W.M."/>
            <person name="Barrangou R."/>
            <person name="Klaenhammer T.R."/>
            <person name="Caufield P.W."/>
            <person name="Cui Y."/>
            <person name="Zhang H."/>
            <person name="O'Toole P.W."/>
        </authorList>
    </citation>
    <scope>NUCLEOTIDE SEQUENCE [LARGE SCALE GENOMIC DNA]</scope>
    <source>
        <strain evidence="1 2">DSM 20410</strain>
    </source>
</reference>
<protein>
    <recommendedName>
        <fullName evidence="3">Histidinol-phosphatase</fullName>
    </recommendedName>
</protein>
<proteinExistence type="predicted"/>
<dbReference type="EMBL" id="JQBM01000002">
    <property type="protein sequence ID" value="KRN46490.1"/>
    <property type="molecule type" value="Genomic_DNA"/>
</dbReference>
<evidence type="ECO:0000313" key="1">
    <source>
        <dbReference type="EMBL" id="KRN46490.1"/>
    </source>
</evidence>
<evidence type="ECO:0008006" key="3">
    <source>
        <dbReference type="Google" id="ProtNLM"/>
    </source>
</evidence>
<dbReference type="Proteomes" id="UP000051992">
    <property type="component" value="Unassembled WGS sequence"/>
</dbReference>
<accession>A0A0R2H9J1</accession>
<dbReference type="CDD" id="cd07432">
    <property type="entry name" value="PHP_HisPPase"/>
    <property type="match status" value="1"/>
</dbReference>
<dbReference type="SUPFAM" id="SSF52540">
    <property type="entry name" value="P-loop containing nucleoside triphosphate hydrolases"/>
    <property type="match status" value="1"/>
</dbReference>
<organism evidence="1 2">
    <name type="scientific">Weissella viridescens</name>
    <name type="common">Lactobacillus viridescens</name>
    <dbReference type="NCBI Taxonomy" id="1629"/>
    <lineage>
        <taxon>Bacteria</taxon>
        <taxon>Bacillati</taxon>
        <taxon>Bacillota</taxon>
        <taxon>Bacilli</taxon>
        <taxon>Lactobacillales</taxon>
        <taxon>Lactobacillaceae</taxon>
        <taxon>Weissella</taxon>
    </lineage>
</organism>
<dbReference type="Gene3D" id="3.40.50.300">
    <property type="entry name" value="P-loop containing nucleotide triphosphate hydrolases"/>
    <property type="match status" value="1"/>
</dbReference>
<sequence>MELNEMNQNIYQVDFHLHTLPSEELDRDFSFSMNWLKKYVETLNLDGIAITNHDFLNLENYNEIVEELGSDIKVFPGAEVKLKGVHLLVIAAPEDAEYLSEGLVKLKQIKNLKGRLPAEEDFIEAIPRWKDFILIPDSAKSKKYTSDSENSQLQEKFIAGDMGSAKAFNKQKKLSEGLTPVLFGDLHATDYNDKNDYSLVKTTYIKSSSLEIPILKLALLNKKNVSIVKNPSDRINEAQFMIHGKVISGSDSENLIIGKRGSGKTHFINDLKKSNSNKILYIKQGELVKDSTEKEFYDGLKNSNQKITEEFMDKYKPVFSEAFKLLADKSTPGQSINYLQSIKEFALQSNETDEASKVPLFSSPEISHKIPVGLKGIVDSLNQLLKVKNETYKNIISNYIDETDLEELTNIFRAERRMHTKQREISKIADDIRRSVRNELDKVSSQTIPDPDNFNLLGWFGHSKRIALLDEYLKNEVVRPHEIYKVKVGNYFTLKISARPFENASEFLEQMGRNESVQEEFTNYYLNKKYWDFLEAISNKNFFSKAKIWQYFLKVEYELLNQNKQMASGGERAEYALLNRLEDAHNYELVLIDEPEASFDNPFLTNQLLPMINQISQHATVFVITHSSSVGALMHPNYIYITKLLNKDYNIFSGWFETGEVMNINTGDTESLYDNLIELMESGNEHWDEKGILYENLKKIRR</sequence>
<dbReference type="Gene3D" id="3.20.20.140">
    <property type="entry name" value="Metal-dependent hydrolases"/>
    <property type="match status" value="1"/>
</dbReference>